<dbReference type="AlphaFoldDB" id="A0A9N7TQF7"/>
<keyword evidence="2" id="KW-1185">Reference proteome</keyword>
<name>A0A9N7TQF7_PLEPL</name>
<evidence type="ECO:0000313" key="1">
    <source>
        <dbReference type="EMBL" id="CAB1416574.1"/>
    </source>
</evidence>
<gene>
    <name evidence="1" type="ORF">PLEPLA_LOCUS4365</name>
</gene>
<comment type="caution">
    <text evidence="1">The sequence shown here is derived from an EMBL/GenBank/DDBJ whole genome shotgun (WGS) entry which is preliminary data.</text>
</comment>
<protein>
    <submittedName>
        <fullName evidence="1">Uncharacterized protein</fullName>
    </submittedName>
</protein>
<evidence type="ECO:0000313" key="2">
    <source>
        <dbReference type="Proteomes" id="UP001153269"/>
    </source>
</evidence>
<dbReference type="EMBL" id="CADEAL010000217">
    <property type="protein sequence ID" value="CAB1416574.1"/>
    <property type="molecule type" value="Genomic_DNA"/>
</dbReference>
<dbReference type="Proteomes" id="UP001153269">
    <property type="component" value="Unassembled WGS sequence"/>
</dbReference>
<sequence length="133" mass="14423">MRETLMIRIACSEPAPCSPPPALTCALISLVSIPLDVSLPLLPLFSLCLSPPCTPAQGPSPVPPSLGRLIPQRGLHPPTPSSPSWHLPCHTSAPLTQPHSAPRYLGLLLFTFRHQFHRFAAVNCKTSRLVARR</sequence>
<accession>A0A9N7TQF7</accession>
<proteinExistence type="predicted"/>
<organism evidence="1 2">
    <name type="scientific">Pleuronectes platessa</name>
    <name type="common">European plaice</name>
    <dbReference type="NCBI Taxonomy" id="8262"/>
    <lineage>
        <taxon>Eukaryota</taxon>
        <taxon>Metazoa</taxon>
        <taxon>Chordata</taxon>
        <taxon>Craniata</taxon>
        <taxon>Vertebrata</taxon>
        <taxon>Euteleostomi</taxon>
        <taxon>Actinopterygii</taxon>
        <taxon>Neopterygii</taxon>
        <taxon>Teleostei</taxon>
        <taxon>Neoteleostei</taxon>
        <taxon>Acanthomorphata</taxon>
        <taxon>Carangaria</taxon>
        <taxon>Pleuronectiformes</taxon>
        <taxon>Pleuronectoidei</taxon>
        <taxon>Pleuronectidae</taxon>
        <taxon>Pleuronectes</taxon>
    </lineage>
</organism>
<reference evidence="1" key="1">
    <citation type="submission" date="2020-03" db="EMBL/GenBank/DDBJ databases">
        <authorList>
            <person name="Weist P."/>
        </authorList>
    </citation>
    <scope>NUCLEOTIDE SEQUENCE</scope>
</reference>